<feature type="signal peptide" evidence="1">
    <location>
        <begin position="1"/>
        <end position="20"/>
    </location>
</feature>
<keyword evidence="3" id="KW-1185">Reference proteome</keyword>
<protein>
    <submittedName>
        <fullName evidence="2">NTF2 fold immunity protein</fullName>
    </submittedName>
</protein>
<organism evidence="2 3">
    <name type="scientific">Planctomicrobium piriforme</name>
    <dbReference type="NCBI Taxonomy" id="1576369"/>
    <lineage>
        <taxon>Bacteria</taxon>
        <taxon>Pseudomonadati</taxon>
        <taxon>Planctomycetota</taxon>
        <taxon>Planctomycetia</taxon>
        <taxon>Planctomycetales</taxon>
        <taxon>Planctomycetaceae</taxon>
        <taxon>Planctomicrobium</taxon>
    </lineage>
</organism>
<evidence type="ECO:0000256" key="1">
    <source>
        <dbReference type="SAM" id="SignalP"/>
    </source>
</evidence>
<evidence type="ECO:0000313" key="3">
    <source>
        <dbReference type="Proteomes" id="UP000199518"/>
    </source>
</evidence>
<proteinExistence type="predicted"/>
<dbReference type="Proteomes" id="UP000199518">
    <property type="component" value="Unassembled WGS sequence"/>
</dbReference>
<sequence>MRLFKLVKVFLLSLVGCSNSSPETPQTTNSGGNGHQEMLERSMEDLRIKTGLHDRLWHLSEATWSVDQKLGQIVFTAPDGTVATCPVQIIGTYNTADSTWLWGWEHPAVRPELGQHAQRVKEYGEAHQISDLTTRKLAATELQCWEFAALACKLNDAQGAYRGPTGPTLVFMTFGQPTLTKAASETEVKEPAFNPDPLADGFTADIPTDVRKAVTGFIAARYNWEVVAWKEDEANRHSRKQSSEEVTRVAEESYAKLIQEWCVPEVKPQPISYGSHPDHDPAKEKLISAKLSGSDCRVRTQATGPYGSVTDYEYQLRKKDGRWLLTHLYFLGDDGKYECL</sequence>
<reference evidence="3" key="1">
    <citation type="submission" date="2016-10" db="EMBL/GenBank/DDBJ databases">
        <authorList>
            <person name="Varghese N."/>
            <person name="Submissions S."/>
        </authorList>
    </citation>
    <scope>NUCLEOTIDE SEQUENCE [LARGE SCALE GENOMIC DNA]</scope>
    <source>
        <strain evidence="3">DSM 26348</strain>
    </source>
</reference>
<dbReference type="EMBL" id="FOQD01000002">
    <property type="protein sequence ID" value="SFH69022.1"/>
    <property type="molecule type" value="Genomic_DNA"/>
</dbReference>
<dbReference type="AlphaFoldDB" id="A0A1I3C3D4"/>
<gene>
    <name evidence="2" type="ORF">SAMN05421753_10278</name>
</gene>
<accession>A0A1I3C3D4</accession>
<dbReference type="InterPro" id="IPR049249">
    <property type="entry name" value="DUF6882"/>
</dbReference>
<evidence type="ECO:0000313" key="2">
    <source>
        <dbReference type="EMBL" id="SFH69022.1"/>
    </source>
</evidence>
<keyword evidence="1" id="KW-0732">Signal</keyword>
<feature type="chain" id="PRO_5011721920" evidence="1">
    <location>
        <begin position="21"/>
        <end position="340"/>
    </location>
</feature>
<name>A0A1I3C3D4_9PLAN</name>
<dbReference type="Pfam" id="PF21813">
    <property type="entry name" value="DUF6882"/>
    <property type="match status" value="1"/>
</dbReference>